<dbReference type="PROSITE" id="PS51257">
    <property type="entry name" value="PROKAR_LIPOPROTEIN"/>
    <property type="match status" value="1"/>
</dbReference>
<evidence type="ECO:0000256" key="1">
    <source>
        <dbReference type="ARBA" id="ARBA00010556"/>
    </source>
</evidence>
<dbReference type="InterPro" id="IPR032812">
    <property type="entry name" value="SbsA_Ig"/>
</dbReference>
<dbReference type="InterPro" id="IPR041246">
    <property type="entry name" value="Bact_MG10"/>
</dbReference>
<evidence type="ECO:0000256" key="2">
    <source>
        <dbReference type="ARBA" id="ARBA00022729"/>
    </source>
</evidence>
<dbReference type="PANTHER" id="PTHR40094">
    <property type="entry name" value="ALPHA-2-MACROGLOBULIN HOMOLOG"/>
    <property type="match status" value="1"/>
</dbReference>
<dbReference type="InterPro" id="IPR011625">
    <property type="entry name" value="A2M_N_BRD"/>
</dbReference>
<dbReference type="SUPFAM" id="SSF48239">
    <property type="entry name" value="Terpenoid cyclases/Protein prenyltransferases"/>
    <property type="match status" value="1"/>
</dbReference>
<dbReference type="Gene3D" id="2.60.40.1930">
    <property type="match status" value="1"/>
</dbReference>
<keyword evidence="8" id="KW-1185">Reference proteome</keyword>
<reference evidence="7 8" key="1">
    <citation type="submission" date="2021-04" db="EMBL/GenBank/DDBJ databases">
        <title>Genome analysis of Polyangium sp.</title>
        <authorList>
            <person name="Li Y."/>
            <person name="Wang J."/>
        </authorList>
    </citation>
    <scope>NUCLEOTIDE SEQUENCE [LARGE SCALE GENOMIC DNA]</scope>
    <source>
        <strain evidence="7 8">SDU14</strain>
    </source>
</reference>
<keyword evidence="2 4" id="KW-0732">Signal</keyword>
<sequence length="1850" mass="198372">MRLRRPSPAAAALAALAAASAACFPGALPPKPPVAPVRGELAPRAALAPRAPEAGPLRVVYAGPSGETGPSPEITLVFSKPMRAIGADPRSPEAPVRITPALPGAFSWVGSSALQFVPEKPFPPATAFRVEVPADTRALDGSALEAPFVLSFSTPRPSVSGSEPARGATGIRPDATITLFFTQAVKAAEISRAVTIDAGRGPVPYSIVEVTDDRAVLAPRAPLPRDKDVLVRIDASLRGAEGELSAGKAEEIRFRTLGPAGLASAECHPHPLEKDRCDPTETTITLKFATPISDEVLERAIAVDPRPDSFHVSGSYDDGESSREVYVNGDFEPGKTYRVEVRTQGAGRAFQDIHGQRLPANVRREFRFGDLPAELIIGARGTYWVPDGKRILPIGVTNTVDATVSLIPLDKDQVLAKLAGNQVPLVSPSLTFAAPAGKRNEDRWSRLVVQDHLPPGVTSGPVLVRAGFRGAPEQPPKTAEHEMQLTDLGPLTKIAPDEALVWLTRLSNAAPVKGARVEVHYVPPGGRPSLLGAAEADDKGLASIPLRIPPRKPGEREAKLAVVARSGDDWMYQSLSAPPAPEPVGRLFSARGIYRPGEQVELKGVLRVPVTAGLDTPRGREVTLRILDPERRPISTTRHVLSRFGTFATVMPLAEDAPLGHYRAEAELDGERIHWGFSVDHYRPVESKAEARLDKQVYEPGERMSCTAHGEMLYGAPMAGGRASIVVTRGSGEPSVPGLDDYLLTEHDVRVASAQIAQGTGKLDGHGAFSPAAPLVLPGQTAVETVTCRVEIMDLNQQTRYAEDSALVYPASVLVALSEDDRYWVKPGDKVTPRVLVVTPAGERRSHPVHLEFSRRARRDDNAVEDRTVGTCDVTSGAAPVGCDFTIPTQVAGTEYEVELIVRATTKDEKGRRAAASYSLHVEPPATTPSPPPPPPPPPPTPPSAELVLRLDRSEYRVGQTARLVLESPHSKPNQALVTFEREGLLFRRVVPLAPAGTQTIVDVPITFSMMPNAAIKVVTLSGTREESREAAIAVSPEDRMLDVEVRPSKLQAAPGETLDVEVLAKDAAGKPVQAEITLWAADEGSLMLTYYITPEPFEAIYDPRYSSVRTSDVRDDLLRTFSGRRAKPPLVRMGATSVSPRRGDFRQTVAFFPDLVTDASGRVKRRIKLPDGLTAYRFMAMAVAEDDRTGSDDATVLTSKPLMARPSIPLALRAGDQFEASVVLSALDIPGGNTVVTASAEGLTPAGPMRREATVDPEHPALVRFPFRAERAGKARLSFEASLQDETDGVDLKTQIAVPTTFETAALTGETSSAIAERLGDLGGLRKDVGGLSISLASTPLSGLAAGIEQLVEYPYGCTEQTVSRMVPLLALRDLADSLGVPLVPGQTSPQKGGNVDAALRESVDRLLTHQQKDGSFGLWPGSSEGDPYITAYALWGLDEARRRGLPVPAGALDRAAHSLASSLAAPFAEANPSSLERAAFALDVLAMARRPDESRMRALFGERARMPLLARALLLHAFAVAGRGGGDESRELLRDLETNIRIDGPGAHVASASEAKAPWHEFDSSVRTDAAALLAIVATNPTHPLAARLSRGILDGRAGGAYRTTHEAAWALLALDAYRKKNPAPLDPVEARVFLGDTLLADAPLGGESGKLRRTAFVSMSDLLRGRGAPLTFEAVGGGRLHYEAVLRYAREDMPREPLDAGFYLTKSFRPVADLGGPVLAASAAAERRFDPGQVVLCEIEVVTREPRRFVVLEDPVPGGLEPMRFAHDVGGPWLANLQMTPAERREMRGDRVVYFIDRLPAGITRFRYLARAAHVGRFVAPPTHIEEMYAPETFGRTGGTYVRVGAK</sequence>
<dbReference type="Pfam" id="PF01835">
    <property type="entry name" value="MG2"/>
    <property type="match status" value="1"/>
</dbReference>
<feature type="domain" description="Alpha-2-macroglobulin" evidence="6">
    <location>
        <begin position="1150"/>
        <end position="1239"/>
    </location>
</feature>
<dbReference type="Pfam" id="PF07678">
    <property type="entry name" value="TED_complement"/>
    <property type="match status" value="1"/>
</dbReference>
<dbReference type="InterPro" id="IPR001599">
    <property type="entry name" value="Macroglobln_a2"/>
</dbReference>
<dbReference type="Gene3D" id="2.60.40.3710">
    <property type="match status" value="1"/>
</dbReference>
<dbReference type="InterPro" id="IPR047565">
    <property type="entry name" value="Alpha-macroglob_thiol-ester_cl"/>
</dbReference>
<dbReference type="Pfam" id="PF00207">
    <property type="entry name" value="A2M"/>
    <property type="match status" value="1"/>
</dbReference>
<feature type="domain" description="Alpha-2-macroglobulin bait region" evidence="5">
    <location>
        <begin position="947"/>
        <end position="1089"/>
    </location>
</feature>
<dbReference type="Gene3D" id="1.50.10.20">
    <property type="match status" value="1"/>
</dbReference>
<gene>
    <name evidence="7" type="ORF">KEG57_34795</name>
</gene>
<dbReference type="SMART" id="SM01360">
    <property type="entry name" value="A2M"/>
    <property type="match status" value="1"/>
</dbReference>
<dbReference type="EMBL" id="JAGTJJ010000031">
    <property type="protein sequence ID" value="MDC3985701.1"/>
    <property type="molecule type" value="Genomic_DNA"/>
</dbReference>
<dbReference type="SMART" id="SM01419">
    <property type="entry name" value="Thiol-ester_cl"/>
    <property type="match status" value="1"/>
</dbReference>
<feature type="signal peptide" evidence="4">
    <location>
        <begin position="1"/>
        <end position="21"/>
    </location>
</feature>
<proteinExistence type="inferred from homology"/>
<dbReference type="GO" id="GO:0005615">
    <property type="term" value="C:extracellular space"/>
    <property type="evidence" value="ECO:0007669"/>
    <property type="project" value="InterPro"/>
</dbReference>
<dbReference type="InterPro" id="IPR002890">
    <property type="entry name" value="MG2"/>
</dbReference>
<dbReference type="InterPro" id="IPR051802">
    <property type="entry name" value="YfhM-like"/>
</dbReference>
<evidence type="ECO:0000256" key="3">
    <source>
        <dbReference type="SAM" id="MobiDB-lite"/>
    </source>
</evidence>
<dbReference type="GO" id="GO:0004866">
    <property type="term" value="F:endopeptidase inhibitor activity"/>
    <property type="evidence" value="ECO:0007669"/>
    <property type="project" value="InterPro"/>
</dbReference>
<dbReference type="Proteomes" id="UP001151081">
    <property type="component" value="Unassembled WGS sequence"/>
</dbReference>
<evidence type="ECO:0000313" key="8">
    <source>
        <dbReference type="Proteomes" id="UP001151081"/>
    </source>
</evidence>
<dbReference type="Pfam" id="PF17973">
    <property type="entry name" value="bMG10"/>
    <property type="match status" value="1"/>
</dbReference>
<comment type="similarity">
    <text evidence="1">Belongs to the protease inhibitor I39 (alpha-2-macroglobulin) family. Bacterial alpha-2-macroglobulin subfamily.</text>
</comment>
<organism evidence="7 8">
    <name type="scientific">Polyangium jinanense</name>
    <dbReference type="NCBI Taxonomy" id="2829994"/>
    <lineage>
        <taxon>Bacteria</taxon>
        <taxon>Pseudomonadati</taxon>
        <taxon>Myxococcota</taxon>
        <taxon>Polyangia</taxon>
        <taxon>Polyangiales</taxon>
        <taxon>Polyangiaceae</taxon>
        <taxon>Polyangium</taxon>
    </lineage>
</organism>
<dbReference type="InterPro" id="IPR008930">
    <property type="entry name" value="Terpenoid_cyclase/PrenylTrfase"/>
</dbReference>
<dbReference type="Pfam" id="PF13205">
    <property type="entry name" value="Big_5"/>
    <property type="match status" value="1"/>
</dbReference>
<dbReference type="PANTHER" id="PTHR40094:SF1">
    <property type="entry name" value="UBIQUITIN DOMAIN-CONTAINING PROTEIN"/>
    <property type="match status" value="1"/>
</dbReference>
<dbReference type="RefSeq" id="WP_272424908.1">
    <property type="nucleotide sequence ID" value="NZ_JAGTJJ010000031.1"/>
</dbReference>
<protein>
    <submittedName>
        <fullName evidence="7">Ig-like domain-containing protein</fullName>
    </submittedName>
</protein>
<evidence type="ECO:0000259" key="6">
    <source>
        <dbReference type="SMART" id="SM01360"/>
    </source>
</evidence>
<evidence type="ECO:0000313" key="7">
    <source>
        <dbReference type="EMBL" id="MDC3985701.1"/>
    </source>
</evidence>
<feature type="chain" id="PRO_5040855747" evidence="4">
    <location>
        <begin position="22"/>
        <end position="1850"/>
    </location>
</feature>
<dbReference type="Pfam" id="PF07703">
    <property type="entry name" value="A2M_BRD"/>
    <property type="match status" value="1"/>
</dbReference>
<dbReference type="CDD" id="cd02891">
    <property type="entry name" value="A2M_like"/>
    <property type="match status" value="1"/>
</dbReference>
<evidence type="ECO:0000256" key="4">
    <source>
        <dbReference type="SAM" id="SignalP"/>
    </source>
</evidence>
<dbReference type="InterPro" id="IPR011626">
    <property type="entry name" value="Alpha-macroglobulin_TED"/>
</dbReference>
<feature type="region of interest" description="Disordered" evidence="3">
    <location>
        <begin position="911"/>
        <end position="944"/>
    </location>
</feature>
<dbReference type="SMART" id="SM01359">
    <property type="entry name" value="A2M_N_2"/>
    <property type="match status" value="1"/>
</dbReference>
<name>A0A9X4AVH9_9BACT</name>
<feature type="compositionally biased region" description="Pro residues" evidence="3">
    <location>
        <begin position="926"/>
        <end position="943"/>
    </location>
</feature>
<evidence type="ECO:0000259" key="5">
    <source>
        <dbReference type="SMART" id="SM01359"/>
    </source>
</evidence>
<comment type="caution">
    <text evidence="7">The sequence shown here is derived from an EMBL/GenBank/DDBJ whole genome shotgun (WGS) entry which is preliminary data.</text>
</comment>
<accession>A0A9X4AVH9</accession>